<dbReference type="OrthoDB" id="2353223at2"/>
<evidence type="ECO:0008006" key="3">
    <source>
        <dbReference type="Google" id="ProtNLM"/>
    </source>
</evidence>
<dbReference type="EMBL" id="QGTD01000020">
    <property type="protein sequence ID" value="PWU66762.1"/>
    <property type="molecule type" value="Genomic_DNA"/>
</dbReference>
<organism evidence="1 2">
    <name type="scientific">Gracilibacillus dipsosauri</name>
    <dbReference type="NCBI Taxonomy" id="178340"/>
    <lineage>
        <taxon>Bacteria</taxon>
        <taxon>Bacillati</taxon>
        <taxon>Bacillota</taxon>
        <taxon>Bacilli</taxon>
        <taxon>Bacillales</taxon>
        <taxon>Bacillaceae</taxon>
        <taxon>Gracilibacillus</taxon>
    </lineage>
</organism>
<protein>
    <recommendedName>
        <fullName evidence="3">DUF1878 domain-containing protein</fullName>
    </recommendedName>
</protein>
<dbReference type="InterPro" id="IPR035945">
    <property type="entry name" value="YhaI-like_sf"/>
</dbReference>
<gene>
    <name evidence="1" type="ORF">DLJ74_17975</name>
</gene>
<dbReference type="InterPro" id="IPR015058">
    <property type="entry name" value="DUF1878"/>
</dbReference>
<dbReference type="AlphaFoldDB" id="A0A317KT86"/>
<keyword evidence="2" id="KW-1185">Reference proteome</keyword>
<dbReference type="Proteomes" id="UP000245624">
    <property type="component" value="Unassembled WGS sequence"/>
</dbReference>
<proteinExistence type="predicted"/>
<sequence>MVFGKVVGNVSKMEAELKKQQFQLYLLRSISKLNDHPFTQMLFENEVTEYEYQETLDLLKRLEGQFEEWIEEGYLHFEPLLVQFVGALCEKLEPEKTMIALRDEGMYKKMMNQFIKLHFKYKKNDYVM</sequence>
<dbReference type="SUPFAM" id="SSF109915">
    <property type="entry name" value="Hypothetical protein YhaI"/>
    <property type="match status" value="1"/>
</dbReference>
<comment type="caution">
    <text evidence="1">The sequence shown here is derived from an EMBL/GenBank/DDBJ whole genome shotgun (WGS) entry which is preliminary data.</text>
</comment>
<accession>A0A317KT86</accession>
<name>A0A317KT86_9BACI</name>
<reference evidence="1 2" key="1">
    <citation type="submission" date="2018-05" db="EMBL/GenBank/DDBJ databases">
        <title>Genomic analysis of Gracilibacillus dipsosauri DD1 reveals novel features of a salt-tolerant amylase.</title>
        <authorList>
            <person name="Deutch C.E."/>
            <person name="Yang S."/>
        </authorList>
    </citation>
    <scope>NUCLEOTIDE SEQUENCE [LARGE SCALE GENOMIC DNA]</scope>
    <source>
        <strain evidence="1 2">DD1</strain>
    </source>
</reference>
<dbReference type="Pfam" id="PF08963">
    <property type="entry name" value="DUF1878"/>
    <property type="match status" value="1"/>
</dbReference>
<evidence type="ECO:0000313" key="2">
    <source>
        <dbReference type="Proteomes" id="UP000245624"/>
    </source>
</evidence>
<evidence type="ECO:0000313" key="1">
    <source>
        <dbReference type="EMBL" id="PWU66762.1"/>
    </source>
</evidence>
<dbReference type="Gene3D" id="1.10.3750.10">
    <property type="entry name" value="YhaI-like"/>
    <property type="match status" value="1"/>
</dbReference>